<dbReference type="PANTHER" id="PTHR42802">
    <property type="entry name" value="MONOOXYGENASE"/>
    <property type="match status" value="1"/>
</dbReference>
<comment type="cofactor">
    <cofactor evidence="1">
        <name>FAD</name>
        <dbReference type="ChEBI" id="CHEBI:57692"/>
    </cofactor>
</comment>
<comment type="pathway">
    <text evidence="2">Siderophore biosynthesis.</text>
</comment>
<evidence type="ECO:0000313" key="8">
    <source>
        <dbReference type="EMBL" id="TQV84724.1"/>
    </source>
</evidence>
<dbReference type="Pfam" id="PF13434">
    <property type="entry name" value="Lys_Orn_oxgnase"/>
    <property type="match status" value="1"/>
</dbReference>
<evidence type="ECO:0000256" key="1">
    <source>
        <dbReference type="ARBA" id="ARBA00001974"/>
    </source>
</evidence>
<keyword evidence="5" id="KW-0274">FAD</keyword>
<evidence type="ECO:0000256" key="7">
    <source>
        <dbReference type="ARBA" id="ARBA00023002"/>
    </source>
</evidence>
<evidence type="ECO:0000256" key="6">
    <source>
        <dbReference type="ARBA" id="ARBA00022857"/>
    </source>
</evidence>
<evidence type="ECO:0000256" key="4">
    <source>
        <dbReference type="ARBA" id="ARBA00022630"/>
    </source>
</evidence>
<evidence type="ECO:0000256" key="5">
    <source>
        <dbReference type="ARBA" id="ARBA00022827"/>
    </source>
</evidence>
<gene>
    <name evidence="8" type="ORF">FKG94_04170</name>
</gene>
<sequence length="441" mass="50686">MSESVYDFVAIGLGPFNLGLACLTEPIDAVNGVFLERHERFDWHPGMMLERATLQTPFLSDLVTLADPTHPLSFLNYIKQQGRIYSFYIREDFFLVRSEYNQYCQWAADKLSTIEFGTCVDHIDYCERERVYIVRATCAAGGAVKTYRAKKLVLGTGPVPYVPECCQPLLEYATHSSDYLANKKRLQEKRSVTILGSGQSAAEIYYDLLQDIHDCGYELNWVTRSPRYFPLEYSKLTLEMTSPEYVDYFYSLPAAQRTQLVHSQKSLYKGINSSLINEIYDLMYVKRLHGELRANLLTNSELIQAEYRARECLFDLTFQQREQGDNYRISTAGLVLATGYTYRLPDFLAGINRRIRWDSNGRFDTHRNYTIDRDGCEIFVQNAELHTHGFVTPDLGMACYRNAYIIREITGVEHYPLEQRIAFQRFAAPLATLNSTAPASV</sequence>
<proteinExistence type="inferred from homology"/>
<evidence type="ECO:0000313" key="9">
    <source>
        <dbReference type="Proteomes" id="UP000319732"/>
    </source>
</evidence>
<dbReference type="GO" id="GO:0016491">
    <property type="term" value="F:oxidoreductase activity"/>
    <property type="evidence" value="ECO:0007669"/>
    <property type="project" value="UniProtKB-KW"/>
</dbReference>
<dbReference type="InterPro" id="IPR025700">
    <property type="entry name" value="Lys/Orn_oxygenase"/>
</dbReference>
<dbReference type="PANTHER" id="PTHR42802:SF1">
    <property type="entry name" value="L-ORNITHINE N(5)-MONOOXYGENASE"/>
    <property type="match status" value="1"/>
</dbReference>
<keyword evidence="4" id="KW-0285">Flavoprotein</keyword>
<comment type="similarity">
    <text evidence="3">Belongs to the lysine N(6)-hydroxylase/L-ornithine N(5)-oxygenase family.</text>
</comment>
<dbReference type="RefSeq" id="WP_142902929.1">
    <property type="nucleotide sequence ID" value="NZ_ML660088.1"/>
</dbReference>
<keyword evidence="9" id="KW-1185">Reference proteome</keyword>
<evidence type="ECO:0000256" key="2">
    <source>
        <dbReference type="ARBA" id="ARBA00004924"/>
    </source>
</evidence>
<dbReference type="AlphaFoldDB" id="A0A545U5H6"/>
<dbReference type="OrthoDB" id="7527071at2"/>
<evidence type="ECO:0000256" key="3">
    <source>
        <dbReference type="ARBA" id="ARBA00007588"/>
    </source>
</evidence>
<dbReference type="SUPFAM" id="SSF51905">
    <property type="entry name" value="FAD/NAD(P)-binding domain"/>
    <property type="match status" value="1"/>
</dbReference>
<dbReference type="EMBL" id="VHSG01000005">
    <property type="protein sequence ID" value="TQV84724.1"/>
    <property type="molecule type" value="Genomic_DNA"/>
</dbReference>
<dbReference type="Gene3D" id="3.50.50.60">
    <property type="entry name" value="FAD/NAD(P)-binding domain"/>
    <property type="match status" value="1"/>
</dbReference>
<keyword evidence="6" id="KW-0521">NADP</keyword>
<comment type="caution">
    <text evidence="8">The sequence shown here is derived from an EMBL/GenBank/DDBJ whole genome shotgun (WGS) entry which is preliminary data.</text>
</comment>
<reference evidence="8 9" key="1">
    <citation type="submission" date="2019-06" db="EMBL/GenBank/DDBJ databases">
        <title>Whole genome sequence for Cellvibrionaceae sp. R142.</title>
        <authorList>
            <person name="Wang G."/>
        </authorList>
    </citation>
    <scope>NUCLEOTIDE SEQUENCE [LARGE SCALE GENOMIC DNA]</scope>
    <source>
        <strain evidence="8 9">R142</strain>
    </source>
</reference>
<accession>A0A545U5H6</accession>
<dbReference type="Proteomes" id="UP000319732">
    <property type="component" value="Unassembled WGS sequence"/>
</dbReference>
<dbReference type="InterPro" id="IPR036188">
    <property type="entry name" value="FAD/NAD-bd_sf"/>
</dbReference>
<organism evidence="8 9">
    <name type="scientific">Exilibacterium tricleocarpae</name>
    <dbReference type="NCBI Taxonomy" id="2591008"/>
    <lineage>
        <taxon>Bacteria</taxon>
        <taxon>Pseudomonadati</taxon>
        <taxon>Pseudomonadota</taxon>
        <taxon>Gammaproteobacteria</taxon>
        <taxon>Cellvibrionales</taxon>
        <taxon>Cellvibrionaceae</taxon>
        <taxon>Exilibacterium</taxon>
    </lineage>
</organism>
<name>A0A545U5H6_9GAMM</name>
<keyword evidence="7" id="KW-0560">Oxidoreductase</keyword>
<protein>
    <submittedName>
        <fullName evidence="8">Alcaligin biosynthesis protein</fullName>
    </submittedName>
</protein>